<organism evidence="2 3">
    <name type="scientific">Trichosporon asahii var. asahii (strain ATCC 90039 / CBS 2479 / JCM 2466 / KCTC 7840 / NBRC 103889/ NCYC 2677 / UAMH 7654)</name>
    <name type="common">Yeast</name>
    <dbReference type="NCBI Taxonomy" id="1186058"/>
    <lineage>
        <taxon>Eukaryota</taxon>
        <taxon>Fungi</taxon>
        <taxon>Dikarya</taxon>
        <taxon>Basidiomycota</taxon>
        <taxon>Agaricomycotina</taxon>
        <taxon>Tremellomycetes</taxon>
        <taxon>Trichosporonales</taxon>
        <taxon>Trichosporonaceae</taxon>
        <taxon>Trichosporon</taxon>
    </lineage>
</organism>
<name>J5TB91_TRIAS</name>
<dbReference type="Proteomes" id="UP000002748">
    <property type="component" value="Unassembled WGS sequence"/>
</dbReference>
<dbReference type="EMBL" id="ALBS01000126">
    <property type="protein sequence ID" value="EJT50086.1"/>
    <property type="molecule type" value="Genomic_DNA"/>
</dbReference>
<evidence type="ECO:0000313" key="2">
    <source>
        <dbReference type="EMBL" id="EJT50086.1"/>
    </source>
</evidence>
<proteinExistence type="predicted"/>
<dbReference type="RefSeq" id="XP_014181343.1">
    <property type="nucleotide sequence ID" value="XM_014325868.1"/>
</dbReference>
<feature type="chain" id="PRO_5003784652" evidence="1">
    <location>
        <begin position="17"/>
        <end position="116"/>
    </location>
</feature>
<comment type="caution">
    <text evidence="2">The sequence shown here is derived from an EMBL/GenBank/DDBJ whole genome shotgun (WGS) entry which is preliminary data.</text>
</comment>
<reference evidence="2 3" key="1">
    <citation type="journal article" date="2012" name="Eukaryot. Cell">
        <title>Draft genome sequence of CBS 2479, the standard type strain of Trichosporon asahii.</title>
        <authorList>
            <person name="Yang R.Y."/>
            <person name="Li H.T."/>
            <person name="Zhu H."/>
            <person name="Zhou G.P."/>
            <person name="Wang M."/>
            <person name="Wang L."/>
        </authorList>
    </citation>
    <scope>NUCLEOTIDE SEQUENCE [LARGE SCALE GENOMIC DNA]</scope>
    <source>
        <strain evidence="3">ATCC 90039 / CBS 2479 / JCM 2466 / KCTC 7840 / NCYC 2677 / UAMH 7654</strain>
    </source>
</reference>
<dbReference type="VEuPathDB" id="FungiDB:A1Q1_00553"/>
<feature type="signal peptide" evidence="1">
    <location>
        <begin position="1"/>
        <end position="16"/>
    </location>
</feature>
<gene>
    <name evidence="2" type="ORF">A1Q1_00553</name>
</gene>
<dbReference type="GeneID" id="25984067"/>
<protein>
    <submittedName>
        <fullName evidence="2">Uncharacterized protein</fullName>
    </submittedName>
</protein>
<dbReference type="AlphaFoldDB" id="J5TB91"/>
<dbReference type="KEGG" id="tasa:A1Q1_00553"/>
<keyword evidence="1" id="KW-0732">Signal</keyword>
<dbReference type="HOGENOM" id="CLU_2098540_0_0_1"/>
<sequence>MKFTAALLFAATAALALESRQVDEQKLESLSFIDPKCRDGCGVIRDVYHDATNLHCNAEKPSDDCLRTMCGHVESVIKCAECQLRTGPFKDKFSDDQINKAKQDSVDYCKAKGFDA</sequence>
<evidence type="ECO:0000313" key="3">
    <source>
        <dbReference type="Proteomes" id="UP000002748"/>
    </source>
</evidence>
<accession>J5TB91</accession>
<evidence type="ECO:0000256" key="1">
    <source>
        <dbReference type="SAM" id="SignalP"/>
    </source>
</evidence>